<evidence type="ECO:0000313" key="8">
    <source>
        <dbReference type="Proteomes" id="UP000271256"/>
    </source>
</evidence>
<accession>A0A494WU02</accession>
<dbReference type="EMBL" id="RBWE01000001">
    <property type="protein sequence ID" value="RKO66886.1"/>
    <property type="molecule type" value="Genomic_DNA"/>
</dbReference>
<dbReference type="PANTHER" id="PTHR39190:SF1">
    <property type="entry name" value="FLAGELLAR ASSEMBLY FACTOR FLIW"/>
    <property type="match status" value="1"/>
</dbReference>
<dbReference type="InterPro" id="IPR024046">
    <property type="entry name" value="Flagellar_assmbl_FliW_dom_sf"/>
</dbReference>
<keyword evidence="4 5" id="KW-0143">Chaperone</keyword>
<dbReference type="PANTHER" id="PTHR39190">
    <property type="entry name" value="FLAGELLAR ASSEMBLY FACTOR FLIW"/>
    <property type="match status" value="1"/>
</dbReference>
<keyword evidence="7" id="KW-0969">Cilium</keyword>
<comment type="similarity">
    <text evidence="5">Belongs to the FliW family.</text>
</comment>
<dbReference type="GO" id="GO:0044780">
    <property type="term" value="P:bacterial-type flagellum assembly"/>
    <property type="evidence" value="ECO:0007669"/>
    <property type="project" value="UniProtKB-UniRule"/>
</dbReference>
<evidence type="ECO:0000313" key="7">
    <source>
        <dbReference type="EMBL" id="RKO66886.1"/>
    </source>
</evidence>
<evidence type="ECO:0000256" key="2">
    <source>
        <dbReference type="ARBA" id="ARBA00022795"/>
    </source>
</evidence>
<dbReference type="Proteomes" id="UP000271256">
    <property type="component" value="Unassembled WGS sequence"/>
</dbReference>
<evidence type="ECO:0000256" key="1">
    <source>
        <dbReference type="ARBA" id="ARBA00022490"/>
    </source>
</evidence>
<protein>
    <recommendedName>
        <fullName evidence="5">Flagellar assembly factor FliW</fullName>
    </recommendedName>
</protein>
<keyword evidence="2 5" id="KW-1005">Bacterial flagellum biogenesis</keyword>
<comment type="caution">
    <text evidence="7">The sequence shown here is derived from an EMBL/GenBank/DDBJ whole genome shotgun (WGS) entry which is preliminary data.</text>
</comment>
<comment type="subcellular location">
    <subcellularLocation>
        <location evidence="5">Cytoplasm</location>
    </subcellularLocation>
</comment>
<dbReference type="GO" id="GO:0006417">
    <property type="term" value="P:regulation of translation"/>
    <property type="evidence" value="ECO:0007669"/>
    <property type="project" value="UniProtKB-KW"/>
</dbReference>
<gene>
    <name evidence="5" type="primary">fliW</name>
    <name evidence="7" type="ORF">D7024_07960</name>
</gene>
<keyword evidence="3 5" id="KW-0810">Translation regulation</keyword>
<reference evidence="7 8" key="1">
    <citation type="submission" date="2018-10" db="EMBL/GenBank/DDBJ databases">
        <authorList>
            <person name="Grouzdev D.S."/>
            <person name="Krutkina M.S."/>
            <person name="Tourova T.P."/>
            <person name="Nazina T.N."/>
        </authorList>
    </citation>
    <scope>NUCLEOTIDE SEQUENCE [LARGE SCALE GENOMIC DNA]</scope>
    <source>
        <strain evidence="7 8">435</strain>
    </source>
</reference>
<comment type="function">
    <text evidence="5">Acts as an anti-CsrA protein, binds CsrA and prevents it from repressing translation of its target genes, one of which is flagellin. Binds to flagellin and participates in the assembly of the flagellum.</text>
</comment>
<organism evidence="7 8">
    <name type="scientific">Desulfofundulus salinus</name>
    <dbReference type="NCBI Taxonomy" id="2419843"/>
    <lineage>
        <taxon>Bacteria</taxon>
        <taxon>Bacillati</taxon>
        <taxon>Bacillota</taxon>
        <taxon>Clostridia</taxon>
        <taxon>Eubacteriales</taxon>
        <taxon>Peptococcaceae</taxon>
        <taxon>Desulfofundulus</taxon>
    </lineage>
</organism>
<evidence type="ECO:0000256" key="4">
    <source>
        <dbReference type="ARBA" id="ARBA00023186"/>
    </source>
</evidence>
<dbReference type="HAMAP" id="MF_01185">
    <property type="entry name" value="FliW"/>
    <property type="match status" value="1"/>
</dbReference>
<comment type="subunit">
    <text evidence="5">Interacts with translational regulator CsrA and flagellin(s).</text>
</comment>
<keyword evidence="7" id="KW-0282">Flagellum</keyword>
<dbReference type="Pfam" id="PF02623">
    <property type="entry name" value="FliW"/>
    <property type="match status" value="1"/>
</dbReference>
<evidence type="ECO:0000256" key="6">
    <source>
        <dbReference type="SAM" id="MobiDB-lite"/>
    </source>
</evidence>
<evidence type="ECO:0000256" key="5">
    <source>
        <dbReference type="HAMAP-Rule" id="MF_01185"/>
    </source>
</evidence>
<dbReference type="Gene3D" id="2.30.290.10">
    <property type="entry name" value="BH3618-like"/>
    <property type="match status" value="1"/>
</dbReference>
<dbReference type="OrthoDB" id="9801235at2"/>
<dbReference type="SUPFAM" id="SSF141457">
    <property type="entry name" value="BH3618-like"/>
    <property type="match status" value="1"/>
</dbReference>
<keyword evidence="7" id="KW-0966">Cell projection</keyword>
<dbReference type="AlphaFoldDB" id="A0A494WU02"/>
<dbReference type="InterPro" id="IPR003775">
    <property type="entry name" value="Flagellar_assembly_factor_FliW"/>
</dbReference>
<keyword evidence="8" id="KW-1185">Reference proteome</keyword>
<proteinExistence type="inferred from homology"/>
<dbReference type="GO" id="GO:0005737">
    <property type="term" value="C:cytoplasm"/>
    <property type="evidence" value="ECO:0007669"/>
    <property type="project" value="UniProtKB-SubCell"/>
</dbReference>
<sequence>MQAVFWENGGIALAYERGKTLTFPAGLPGLPADLTEFELVAAAEDSPFFFLQSLQDENTGFILVNPFAFFPDYEFDLPEEDARALGIKAPEEVAVFCIVNASRGLARATVNLLAPVVVNAATGTARQVVLVDERYSIRHPLSGLQPENRDPARPQIEPAGEPCPSTSSRSRLHPGSPNHPQLHPEIPPRHLSGTGLESPPGNAGTGEGAKPAGEGK</sequence>
<evidence type="ECO:0000256" key="3">
    <source>
        <dbReference type="ARBA" id="ARBA00022845"/>
    </source>
</evidence>
<keyword evidence="1 5" id="KW-0963">Cytoplasm</keyword>
<name>A0A494WU02_9FIRM</name>
<feature type="region of interest" description="Disordered" evidence="6">
    <location>
        <begin position="141"/>
        <end position="216"/>
    </location>
</feature>